<keyword evidence="3 9" id="KW-0812">Transmembrane</keyword>
<evidence type="ECO:0000256" key="8">
    <source>
        <dbReference type="ARBA" id="ARBA00023224"/>
    </source>
</evidence>
<evidence type="ECO:0000256" key="2">
    <source>
        <dbReference type="ARBA" id="ARBA00022606"/>
    </source>
</evidence>
<dbReference type="OrthoDB" id="6597368at2759"/>
<evidence type="ECO:0000313" key="11">
    <source>
        <dbReference type="Proteomes" id="UP000792457"/>
    </source>
</evidence>
<evidence type="ECO:0000313" key="10">
    <source>
        <dbReference type="EMBL" id="KAG8228084.1"/>
    </source>
</evidence>
<accession>A0A8K0K4A3</accession>
<keyword evidence="4 9" id="KW-0552">Olfaction</keyword>
<dbReference type="Proteomes" id="UP000792457">
    <property type="component" value="Unassembled WGS sequence"/>
</dbReference>
<evidence type="ECO:0000256" key="4">
    <source>
        <dbReference type="ARBA" id="ARBA00022725"/>
    </source>
</evidence>
<dbReference type="GO" id="GO:0005549">
    <property type="term" value="F:odorant binding"/>
    <property type="evidence" value="ECO:0007669"/>
    <property type="project" value="InterPro"/>
</dbReference>
<keyword evidence="2 9" id="KW-0716">Sensory transduction</keyword>
<reference evidence="10" key="2">
    <citation type="submission" date="2017-10" db="EMBL/GenBank/DDBJ databases">
        <title>Ladona fulva Genome sequencing and assembly.</title>
        <authorList>
            <person name="Murali S."/>
            <person name="Richards S."/>
            <person name="Bandaranaike D."/>
            <person name="Bellair M."/>
            <person name="Blankenburg K."/>
            <person name="Chao H."/>
            <person name="Dinh H."/>
            <person name="Doddapaneni H."/>
            <person name="Dugan-Rocha S."/>
            <person name="Elkadiri S."/>
            <person name="Gnanaolivu R."/>
            <person name="Hernandez B."/>
            <person name="Skinner E."/>
            <person name="Javaid M."/>
            <person name="Lee S."/>
            <person name="Li M."/>
            <person name="Ming W."/>
            <person name="Munidasa M."/>
            <person name="Muniz J."/>
            <person name="Nguyen L."/>
            <person name="Hughes D."/>
            <person name="Osuji N."/>
            <person name="Pu L.-L."/>
            <person name="Puazo M."/>
            <person name="Qu C."/>
            <person name="Quiroz J."/>
            <person name="Raj R."/>
            <person name="Weissenberger G."/>
            <person name="Xin Y."/>
            <person name="Zou X."/>
            <person name="Han Y."/>
            <person name="Worley K."/>
            <person name="Muzny D."/>
            <person name="Gibbs R."/>
        </authorList>
    </citation>
    <scope>NUCLEOTIDE SEQUENCE</scope>
    <source>
        <strain evidence="10">Sampled in the wild</strain>
    </source>
</reference>
<dbReference type="GO" id="GO:0007165">
    <property type="term" value="P:signal transduction"/>
    <property type="evidence" value="ECO:0007669"/>
    <property type="project" value="UniProtKB-KW"/>
</dbReference>
<feature type="transmembrane region" description="Helical" evidence="9">
    <location>
        <begin position="130"/>
        <end position="153"/>
    </location>
</feature>
<dbReference type="EMBL" id="KZ308359">
    <property type="protein sequence ID" value="KAG8228084.1"/>
    <property type="molecule type" value="Genomic_DNA"/>
</dbReference>
<name>A0A8K0K4A3_LADFU</name>
<organism evidence="10 11">
    <name type="scientific">Ladona fulva</name>
    <name type="common">Scarce chaser dragonfly</name>
    <name type="synonym">Libellula fulva</name>
    <dbReference type="NCBI Taxonomy" id="123851"/>
    <lineage>
        <taxon>Eukaryota</taxon>
        <taxon>Metazoa</taxon>
        <taxon>Ecdysozoa</taxon>
        <taxon>Arthropoda</taxon>
        <taxon>Hexapoda</taxon>
        <taxon>Insecta</taxon>
        <taxon>Pterygota</taxon>
        <taxon>Palaeoptera</taxon>
        <taxon>Odonata</taxon>
        <taxon>Epiprocta</taxon>
        <taxon>Anisoptera</taxon>
        <taxon>Libelluloidea</taxon>
        <taxon>Libellulidae</taxon>
        <taxon>Ladona</taxon>
    </lineage>
</organism>
<comment type="subcellular location">
    <subcellularLocation>
        <location evidence="9">Cell membrane</location>
        <topology evidence="9">Multi-pass membrane protein</topology>
    </subcellularLocation>
    <subcellularLocation>
        <location evidence="1">Membrane</location>
        <topology evidence="1">Multi-pass membrane protein</topology>
    </subcellularLocation>
</comment>
<keyword evidence="8 9" id="KW-0807">Transducer</keyword>
<gene>
    <name evidence="10" type="primary">Or2</name>
    <name evidence="10" type="ORF">J437_LFUL019790</name>
</gene>
<comment type="caution">
    <text evidence="9">Lacks conserved residue(s) required for the propagation of feature annotation.</text>
</comment>
<evidence type="ECO:0000256" key="6">
    <source>
        <dbReference type="ARBA" id="ARBA00023136"/>
    </source>
</evidence>
<dbReference type="Pfam" id="PF02949">
    <property type="entry name" value="7tm_6"/>
    <property type="match status" value="1"/>
</dbReference>
<evidence type="ECO:0000256" key="9">
    <source>
        <dbReference type="RuleBase" id="RU351113"/>
    </source>
</evidence>
<keyword evidence="11" id="KW-1185">Reference proteome</keyword>
<feature type="transmembrane region" description="Helical" evidence="9">
    <location>
        <begin position="31"/>
        <end position="50"/>
    </location>
</feature>
<dbReference type="PANTHER" id="PTHR21137:SF42">
    <property type="entry name" value="ODORANT RECEPTOR 83A"/>
    <property type="match status" value="1"/>
</dbReference>
<feature type="transmembrane region" description="Helical" evidence="9">
    <location>
        <begin position="180"/>
        <end position="208"/>
    </location>
</feature>
<dbReference type="InterPro" id="IPR004117">
    <property type="entry name" value="7tm6_olfct_rcpt"/>
</dbReference>
<feature type="transmembrane region" description="Helical" evidence="9">
    <location>
        <begin position="267"/>
        <end position="288"/>
    </location>
</feature>
<evidence type="ECO:0000256" key="3">
    <source>
        <dbReference type="ARBA" id="ARBA00022692"/>
    </source>
</evidence>
<proteinExistence type="inferred from homology"/>
<dbReference type="AlphaFoldDB" id="A0A8K0K4A3"/>
<sequence>MGRQKIRYLTVLGNIFNVMCLLPMDNRRLKIRSLVLLYHIAILVLLLLRLAGEFMDFVQHINHTYDWPRIASIMILTIMSILRIFLYAQRKEKNLRILQLWEKLFTKNLKLGTRIEDIQKDIRTCNMYSLAMIVATMGGTMHWALYPLVLGYFTPGKRVLPLRTWYPIDLYSSPTYEIVYAFQFIGTLLTTYNPALSATSFLTFSILVQKQVQELKKQLKAIGVTGKHIGASVEPLGERRQMIEADVLRCIKFHSGIIRFVREMQNYYSSVLVIEYLSFTLPLCFTIIEATSGSLHDSIAWAEFFVTCSLTILLYCWNGSRLTLQLLSIQDAISEALCGHLTNEMRWNLRFMMHQSNVEFTVTGGRLFITSMETFKNLIGFAVSNYLFFKELKG</sequence>
<evidence type="ECO:0000256" key="1">
    <source>
        <dbReference type="ARBA" id="ARBA00004141"/>
    </source>
</evidence>
<keyword evidence="5 9" id="KW-1133">Transmembrane helix</keyword>
<dbReference type="GO" id="GO:0005886">
    <property type="term" value="C:plasma membrane"/>
    <property type="evidence" value="ECO:0007669"/>
    <property type="project" value="UniProtKB-SubCell"/>
</dbReference>
<evidence type="ECO:0000256" key="7">
    <source>
        <dbReference type="ARBA" id="ARBA00023170"/>
    </source>
</evidence>
<feature type="transmembrane region" description="Helical" evidence="9">
    <location>
        <begin position="300"/>
        <end position="317"/>
    </location>
</feature>
<comment type="similarity">
    <text evidence="9">Belongs to the insect chemoreceptor superfamily. Heteromeric odorant receptor channel (TC 1.A.69) family.</text>
</comment>
<feature type="transmembrane region" description="Helical" evidence="9">
    <location>
        <begin position="70"/>
        <end position="88"/>
    </location>
</feature>
<evidence type="ECO:0000256" key="5">
    <source>
        <dbReference type="ARBA" id="ARBA00022989"/>
    </source>
</evidence>
<reference evidence="10" key="1">
    <citation type="submission" date="2013-04" db="EMBL/GenBank/DDBJ databases">
        <authorList>
            <person name="Qu J."/>
            <person name="Murali S.C."/>
            <person name="Bandaranaike D."/>
            <person name="Bellair M."/>
            <person name="Blankenburg K."/>
            <person name="Chao H."/>
            <person name="Dinh H."/>
            <person name="Doddapaneni H."/>
            <person name="Downs B."/>
            <person name="Dugan-Rocha S."/>
            <person name="Elkadiri S."/>
            <person name="Gnanaolivu R.D."/>
            <person name="Hernandez B."/>
            <person name="Javaid M."/>
            <person name="Jayaseelan J.C."/>
            <person name="Lee S."/>
            <person name="Li M."/>
            <person name="Ming W."/>
            <person name="Munidasa M."/>
            <person name="Muniz J."/>
            <person name="Nguyen L."/>
            <person name="Ongeri F."/>
            <person name="Osuji N."/>
            <person name="Pu L.-L."/>
            <person name="Puazo M."/>
            <person name="Qu C."/>
            <person name="Quiroz J."/>
            <person name="Raj R."/>
            <person name="Weissenberger G."/>
            <person name="Xin Y."/>
            <person name="Zou X."/>
            <person name="Han Y."/>
            <person name="Richards S."/>
            <person name="Worley K."/>
            <person name="Muzny D."/>
            <person name="Gibbs R."/>
        </authorList>
    </citation>
    <scope>NUCLEOTIDE SEQUENCE</scope>
    <source>
        <strain evidence="10">Sampled in the wild</strain>
    </source>
</reference>
<dbReference type="GO" id="GO:0004984">
    <property type="term" value="F:olfactory receptor activity"/>
    <property type="evidence" value="ECO:0007669"/>
    <property type="project" value="InterPro"/>
</dbReference>
<comment type="caution">
    <text evidence="10">The sequence shown here is derived from an EMBL/GenBank/DDBJ whole genome shotgun (WGS) entry which is preliminary data.</text>
</comment>
<protein>
    <recommendedName>
        <fullName evidence="9">Odorant receptor</fullName>
    </recommendedName>
</protein>
<keyword evidence="6 9" id="KW-0472">Membrane</keyword>
<keyword evidence="7 9" id="KW-0675">Receptor</keyword>
<dbReference type="PANTHER" id="PTHR21137">
    <property type="entry name" value="ODORANT RECEPTOR"/>
    <property type="match status" value="1"/>
</dbReference>